<protein>
    <recommendedName>
        <fullName evidence="2">DUF3187 domain-containing protein</fullName>
    </recommendedName>
</protein>
<proteinExistence type="predicted"/>
<dbReference type="SUPFAM" id="SSF103647">
    <property type="entry name" value="TSP type-3 repeat"/>
    <property type="match status" value="1"/>
</dbReference>
<reference evidence="1" key="1">
    <citation type="submission" date="2016-10" db="EMBL/GenBank/DDBJ databases">
        <authorList>
            <person name="de Groot N.N."/>
        </authorList>
    </citation>
    <scope>NUCLEOTIDE SEQUENCE</scope>
</reference>
<gene>
    <name evidence="1" type="ORF">MNB_SM-5-68</name>
</gene>
<organism evidence="1">
    <name type="scientific">hydrothermal vent metagenome</name>
    <dbReference type="NCBI Taxonomy" id="652676"/>
    <lineage>
        <taxon>unclassified sequences</taxon>
        <taxon>metagenomes</taxon>
        <taxon>ecological metagenomes</taxon>
    </lineage>
</organism>
<name>A0A1W1BN56_9ZZZZ</name>
<accession>A0A1W1BN56</accession>
<dbReference type="SUPFAM" id="SSF56935">
    <property type="entry name" value="Porins"/>
    <property type="match status" value="1"/>
</dbReference>
<sequence>MKKSIAILIASTLLASGLFAYSDADMDGVADSADQCPNTPFTDLVDLRGCTIKKVKLKQPIQWNADVILGINYSNSNFGSSNQADTYSTSLQTDFYYKKFSLQASTSYYKATGQNYNEKGFNDSFIGAGYSFNPLDNLFLHFGIGALLPTYNSSLNNNNTDYTASTSLSYTKGDINIFGGYSYTIINDDDVNTTNNNTYIYQNTNAYNIGLGYYFTNKLYMSGSYNLSNSIYKSINNGKIEDIKTASIYGYYTLNKNIFLIFSYARGLSDSASDNAFTLKAGYYF</sequence>
<evidence type="ECO:0008006" key="2">
    <source>
        <dbReference type="Google" id="ProtNLM"/>
    </source>
</evidence>
<dbReference type="Gene3D" id="2.40.160.10">
    <property type="entry name" value="Porin"/>
    <property type="match status" value="1"/>
</dbReference>
<dbReference type="GO" id="GO:0005509">
    <property type="term" value="F:calcium ion binding"/>
    <property type="evidence" value="ECO:0007669"/>
    <property type="project" value="InterPro"/>
</dbReference>
<evidence type="ECO:0000313" key="1">
    <source>
        <dbReference type="EMBL" id="SFV54943.1"/>
    </source>
</evidence>
<dbReference type="AlphaFoldDB" id="A0A1W1BN56"/>
<dbReference type="EMBL" id="FPHH01000030">
    <property type="protein sequence ID" value="SFV54943.1"/>
    <property type="molecule type" value="Genomic_DNA"/>
</dbReference>
<dbReference type="InterPro" id="IPR028974">
    <property type="entry name" value="TSP_type-3_rpt"/>
</dbReference>
<dbReference type="InterPro" id="IPR023614">
    <property type="entry name" value="Porin_dom_sf"/>
</dbReference>